<dbReference type="InterPro" id="IPR015760">
    <property type="entry name" value="TIF_IF2"/>
</dbReference>
<dbReference type="PROSITE" id="PS51722">
    <property type="entry name" value="G_TR_2"/>
    <property type="match status" value="1"/>
</dbReference>
<evidence type="ECO:0000256" key="6">
    <source>
        <dbReference type="ARBA" id="ARBA00023134"/>
    </source>
</evidence>
<dbReference type="CDD" id="cd03702">
    <property type="entry name" value="IF2_mtIF2_II"/>
    <property type="match status" value="1"/>
</dbReference>
<dbReference type="SUPFAM" id="SSF52540">
    <property type="entry name" value="P-loop containing nucleoside triphosphate hydrolases"/>
    <property type="match status" value="1"/>
</dbReference>
<feature type="domain" description="Tr-type G" evidence="11">
    <location>
        <begin position="494"/>
        <end position="666"/>
    </location>
</feature>
<protein>
    <recommendedName>
        <fullName evidence="2 8">Translation initiation factor IF-2</fullName>
    </recommendedName>
</protein>
<dbReference type="PRINTS" id="PR00315">
    <property type="entry name" value="ELONGATNFCT"/>
</dbReference>
<proteinExistence type="inferred from homology"/>
<feature type="region of interest" description="Disordered" evidence="10">
    <location>
        <begin position="37"/>
        <end position="411"/>
    </location>
</feature>
<dbReference type="Gene3D" id="3.40.50.10050">
    <property type="entry name" value="Translation initiation factor IF- 2, domain 3"/>
    <property type="match status" value="1"/>
</dbReference>
<feature type="compositionally biased region" description="Acidic residues" evidence="10">
    <location>
        <begin position="332"/>
        <end position="342"/>
    </location>
</feature>
<dbReference type="InterPro" id="IPR044145">
    <property type="entry name" value="IF2_II"/>
</dbReference>
<dbReference type="InterPro" id="IPR023115">
    <property type="entry name" value="TIF_IF2_dom3"/>
</dbReference>
<dbReference type="PANTHER" id="PTHR43381:SF5">
    <property type="entry name" value="TR-TYPE G DOMAIN-CONTAINING PROTEIN"/>
    <property type="match status" value="1"/>
</dbReference>
<keyword evidence="4 8" id="KW-0547">Nucleotide-binding</keyword>
<feature type="binding site" evidence="8">
    <location>
        <begin position="607"/>
        <end position="610"/>
    </location>
    <ligand>
        <name>GTP</name>
        <dbReference type="ChEBI" id="CHEBI:37565"/>
    </ligand>
</feature>
<feature type="binding site" evidence="8">
    <location>
        <begin position="553"/>
        <end position="557"/>
    </location>
    <ligand>
        <name>GTP</name>
        <dbReference type="ChEBI" id="CHEBI:37565"/>
    </ligand>
</feature>
<dbReference type="Gene3D" id="3.40.50.300">
    <property type="entry name" value="P-loop containing nucleotide triphosphate hydrolases"/>
    <property type="match status" value="1"/>
</dbReference>
<feature type="compositionally biased region" description="Polar residues" evidence="10">
    <location>
        <begin position="349"/>
        <end position="358"/>
    </location>
</feature>
<keyword evidence="6 8" id="KW-0342">GTP-binding</keyword>
<evidence type="ECO:0000313" key="13">
    <source>
        <dbReference type="Proteomes" id="UP000191901"/>
    </source>
</evidence>
<comment type="subcellular location">
    <subcellularLocation>
        <location evidence="8">Cytoplasm</location>
    </subcellularLocation>
</comment>
<dbReference type="InterPro" id="IPR000795">
    <property type="entry name" value="T_Tr_GTP-bd_dom"/>
</dbReference>
<dbReference type="GO" id="GO:0005525">
    <property type="term" value="F:GTP binding"/>
    <property type="evidence" value="ECO:0007669"/>
    <property type="project" value="UniProtKB-KW"/>
</dbReference>
<dbReference type="Pfam" id="PF11987">
    <property type="entry name" value="IF-2"/>
    <property type="match status" value="1"/>
</dbReference>
<dbReference type="CDD" id="cd03692">
    <property type="entry name" value="mtIF2_IVc"/>
    <property type="match status" value="1"/>
</dbReference>
<dbReference type="Gene3D" id="1.10.10.2480">
    <property type="match status" value="1"/>
</dbReference>
<dbReference type="AlphaFoldDB" id="A0A1Z3HHT1"/>
<comment type="function">
    <text evidence="7 8 9">One of the essential components for the initiation of protein synthesis. Protects formylmethionyl-tRNA from spontaneous hydrolysis and promotes its binding to the 30S ribosomal subunits. Also involved in the hydrolysis of GTP during the formation of the 70S ribosomal complex.</text>
</comment>
<dbReference type="GO" id="GO:0003746">
    <property type="term" value="F:translation elongation factor activity"/>
    <property type="evidence" value="ECO:0007669"/>
    <property type="project" value="UniProtKB-KW"/>
</dbReference>
<feature type="compositionally biased region" description="Pro residues" evidence="10">
    <location>
        <begin position="158"/>
        <end position="169"/>
    </location>
</feature>
<feature type="compositionally biased region" description="Basic residues" evidence="10">
    <location>
        <begin position="249"/>
        <end position="258"/>
    </location>
</feature>
<keyword evidence="5 8" id="KW-0648">Protein biosynthesis</keyword>
<evidence type="ECO:0000256" key="5">
    <source>
        <dbReference type="ARBA" id="ARBA00022917"/>
    </source>
</evidence>
<feature type="compositionally biased region" description="Basic and acidic residues" evidence="10">
    <location>
        <begin position="280"/>
        <end position="293"/>
    </location>
</feature>
<dbReference type="FunFam" id="3.40.50.10050:FF:000001">
    <property type="entry name" value="Translation initiation factor IF-2"/>
    <property type="match status" value="1"/>
</dbReference>
<feature type="compositionally biased region" description="Pro residues" evidence="10">
    <location>
        <begin position="91"/>
        <end position="103"/>
    </location>
</feature>
<dbReference type="FunFam" id="2.40.30.10:FF:000008">
    <property type="entry name" value="Translation initiation factor IF-2"/>
    <property type="match status" value="1"/>
</dbReference>
<dbReference type="STRING" id="1641165.XM38_10740"/>
<feature type="compositionally biased region" description="Basic and acidic residues" evidence="10">
    <location>
        <begin position="385"/>
        <end position="402"/>
    </location>
</feature>
<feature type="binding site" evidence="8">
    <location>
        <begin position="503"/>
        <end position="510"/>
    </location>
    <ligand>
        <name>GTP</name>
        <dbReference type="ChEBI" id="CHEBI:37565"/>
    </ligand>
</feature>
<evidence type="ECO:0000256" key="7">
    <source>
        <dbReference type="ARBA" id="ARBA00025162"/>
    </source>
</evidence>
<sequence length="1004" mass="109008">MNNGKIRIYELSRELDLENKDILAICDRLNIAVKSHSSTITGEDAAQIRSAAKSARAGKAKPRQPEKAHNGARPPVRKQQILEIRRHRTAPKPPNAPEPPQSPEEPAAIDNDEVSQGEVDALMTPPSRPEAPTRPSSTQLKPPVSRPQSPGQAEAESPQPPKPKTASPPEPEEQPAEPSEDKATAPAAKAPSKPKPELIGPPPKPTRPKPKVTNRRAQADTSEPAAKSARQPTIPIREVDDDDDDGPKLKPKPKLRRPKPSEPQQDEQPVTPEQDDTEDSRDARDDSAREPLLKRPSPSRSQRRKTREEPVDEEQEMRPKADKKSKRRQAIIEDDDELEEVIEGGSGGQSDASSNLSVSLARPPKQKKASASKPSAPATRSYKPPSRDRSGSSRQQRRERQEQATQQERPEILTLTSELTVHELAAKIVVPETDIIKSLFFKGIAANINQTLDVPTAKMVAEEFDILVETAEAESEAKKITEMLDDSDLESLVRRPPVVTIMGHVDHGKTTLLDSIRKTKVAQGEAGGITQHIGAYHVDVDHEDDSQQIVFLDTPGHEAFTAMRARGARVTDIAILVVAADDGVRPQTIEAISHAKAAGVPIVVAINKIDKETAQPDRVKQELMEHGLVPEEWGGDAIMVPVSAIAGENLDNLLEMLLLVAEIEDLQANPDRLAKGTVIEANLDKARGPVATLLVQNGTLKVGDAVVAGSVFGKVRAMIDDRGQRVTSASPSFAVEVLGLNDVPAAGDEFAVYGDEKEARAVADSRATEQRQSRLQQAMASRRVTLSSLSAQAQEGDLKELNLLLKADVQGSLEAILAALQQLPQNEVQVRVLLAAPGEISETDVDLAAASGAVIIGFNTTLAPGARQAADRLGVDVRDYDIIYKLLEDIQGAMEGLLEPELVEESLGQVEVRAVFPVRKGSVAGSYVQSGKVTRNCHLRVLRQGEVVYTGKLDSLKRMKDDVKEVAAGFECGIGIDGFNDWKEGDIIEAFRLVTKRRTLAMAR</sequence>
<evidence type="ECO:0000256" key="3">
    <source>
        <dbReference type="ARBA" id="ARBA00022540"/>
    </source>
</evidence>
<name>A0A1Z3HHT1_9CYAN</name>
<dbReference type="Pfam" id="PF00009">
    <property type="entry name" value="GTP_EFTU"/>
    <property type="match status" value="1"/>
</dbReference>
<evidence type="ECO:0000313" key="12">
    <source>
        <dbReference type="EMBL" id="ASC69845.1"/>
    </source>
</evidence>
<dbReference type="GO" id="GO:0003924">
    <property type="term" value="F:GTPase activity"/>
    <property type="evidence" value="ECO:0007669"/>
    <property type="project" value="UniProtKB-UniRule"/>
</dbReference>
<feature type="compositionally biased region" description="Polar residues" evidence="10">
    <location>
        <begin position="134"/>
        <end position="151"/>
    </location>
</feature>
<keyword evidence="8" id="KW-0963">Cytoplasm</keyword>
<dbReference type="HAMAP" id="MF_00100_B">
    <property type="entry name" value="IF_2_B"/>
    <property type="match status" value="1"/>
</dbReference>
<dbReference type="OrthoDB" id="9811804at2"/>
<dbReference type="EMBL" id="CP021983">
    <property type="protein sequence ID" value="ASC69845.1"/>
    <property type="molecule type" value="Genomic_DNA"/>
</dbReference>
<dbReference type="InterPro" id="IPR027417">
    <property type="entry name" value="P-loop_NTPase"/>
</dbReference>
<evidence type="ECO:0000256" key="9">
    <source>
        <dbReference type="RuleBase" id="RU000644"/>
    </source>
</evidence>
<dbReference type="FunFam" id="3.40.50.300:FF:000019">
    <property type="entry name" value="Translation initiation factor IF-2"/>
    <property type="match status" value="1"/>
</dbReference>
<dbReference type="Gene3D" id="2.40.30.10">
    <property type="entry name" value="Translation factors"/>
    <property type="match status" value="2"/>
</dbReference>
<dbReference type="FunFam" id="2.40.30.10:FF:000007">
    <property type="entry name" value="Translation initiation factor IF-2"/>
    <property type="match status" value="1"/>
</dbReference>
<keyword evidence="12" id="KW-0251">Elongation factor</keyword>
<dbReference type="SUPFAM" id="SSF50447">
    <property type="entry name" value="Translation proteins"/>
    <property type="match status" value="2"/>
</dbReference>
<accession>A0A1Z3HHT1</accession>
<dbReference type="KEGG" id="hhg:XM38_007750"/>
<keyword evidence="3 8" id="KW-0396">Initiation factor</keyword>
<evidence type="ECO:0000256" key="10">
    <source>
        <dbReference type="SAM" id="MobiDB-lite"/>
    </source>
</evidence>
<dbReference type="InterPro" id="IPR009000">
    <property type="entry name" value="Transl_B-barrel_sf"/>
</dbReference>
<dbReference type="SUPFAM" id="SSF52156">
    <property type="entry name" value="Initiation factor IF2/eIF5b, domain 3"/>
    <property type="match status" value="1"/>
</dbReference>
<dbReference type="PROSITE" id="PS01176">
    <property type="entry name" value="IF2"/>
    <property type="match status" value="1"/>
</dbReference>
<evidence type="ECO:0000256" key="2">
    <source>
        <dbReference type="ARBA" id="ARBA00020675"/>
    </source>
</evidence>
<dbReference type="GO" id="GO:0003743">
    <property type="term" value="F:translation initiation factor activity"/>
    <property type="evidence" value="ECO:0007669"/>
    <property type="project" value="UniProtKB-UniRule"/>
</dbReference>
<dbReference type="NCBIfam" id="TIGR00231">
    <property type="entry name" value="small_GTP"/>
    <property type="match status" value="1"/>
</dbReference>
<comment type="caution">
    <text evidence="8">Lacks conserved residue(s) required for the propagation of feature annotation.</text>
</comment>
<evidence type="ECO:0000259" key="11">
    <source>
        <dbReference type="PROSITE" id="PS51722"/>
    </source>
</evidence>
<evidence type="ECO:0000256" key="8">
    <source>
        <dbReference type="HAMAP-Rule" id="MF_00100"/>
    </source>
</evidence>
<dbReference type="Pfam" id="PF22042">
    <property type="entry name" value="EF-G_D2"/>
    <property type="match status" value="1"/>
</dbReference>
<gene>
    <name evidence="12" type="primary">lepA_1</name>
    <name evidence="8" type="synonym">infB</name>
    <name evidence="12" type="ORF">XM38_007750</name>
</gene>
<dbReference type="Pfam" id="PF04760">
    <property type="entry name" value="IF2_N"/>
    <property type="match status" value="2"/>
</dbReference>
<dbReference type="InterPro" id="IPR005225">
    <property type="entry name" value="Small_GTP-bd"/>
</dbReference>
<evidence type="ECO:0000256" key="4">
    <source>
        <dbReference type="ARBA" id="ARBA00022741"/>
    </source>
</evidence>
<organism evidence="12 13">
    <name type="scientific">Halomicronema hongdechloris C2206</name>
    <dbReference type="NCBI Taxonomy" id="1641165"/>
    <lineage>
        <taxon>Bacteria</taxon>
        <taxon>Bacillati</taxon>
        <taxon>Cyanobacteriota</taxon>
        <taxon>Cyanophyceae</taxon>
        <taxon>Nodosilineales</taxon>
        <taxon>Nodosilineaceae</taxon>
        <taxon>Halomicronema</taxon>
    </lineage>
</organism>
<keyword evidence="13" id="KW-1185">Reference proteome</keyword>
<comment type="similarity">
    <text evidence="1 8 9">Belongs to the TRAFAC class translation factor GTPase superfamily. Classic translation factor GTPase family. IF-2 subfamily.</text>
</comment>
<dbReference type="NCBIfam" id="TIGR00487">
    <property type="entry name" value="IF-2"/>
    <property type="match status" value="1"/>
</dbReference>
<dbReference type="InterPro" id="IPR000178">
    <property type="entry name" value="TF_IF2_bacterial-like"/>
</dbReference>
<evidence type="ECO:0000256" key="1">
    <source>
        <dbReference type="ARBA" id="ARBA00007733"/>
    </source>
</evidence>
<dbReference type="RefSeq" id="WP_088429118.1">
    <property type="nucleotide sequence ID" value="NZ_CP021983.2"/>
</dbReference>
<dbReference type="GO" id="GO:0005829">
    <property type="term" value="C:cytosol"/>
    <property type="evidence" value="ECO:0007669"/>
    <property type="project" value="TreeGrafter"/>
</dbReference>
<dbReference type="Proteomes" id="UP000191901">
    <property type="component" value="Chromosome"/>
</dbReference>
<dbReference type="InterPro" id="IPR036925">
    <property type="entry name" value="TIF_IF2_dom3_sf"/>
</dbReference>
<dbReference type="PANTHER" id="PTHR43381">
    <property type="entry name" value="TRANSLATION INITIATION FACTOR IF-2-RELATED"/>
    <property type="match status" value="1"/>
</dbReference>
<reference evidence="12 13" key="1">
    <citation type="journal article" date="2016" name="Biochim. Biophys. Acta">
        <title>Characterization of red-shifted phycobilisomes isolated from the chlorophyll f-containing cyanobacterium Halomicronema hongdechloris.</title>
        <authorList>
            <person name="Li Y."/>
            <person name="Lin Y."/>
            <person name="Garvey C.J."/>
            <person name="Birch D."/>
            <person name="Corkery R.W."/>
            <person name="Loughlin P.C."/>
            <person name="Scheer H."/>
            <person name="Willows R.D."/>
            <person name="Chen M."/>
        </authorList>
    </citation>
    <scope>NUCLEOTIDE SEQUENCE [LARGE SCALE GENOMIC DNA]</scope>
    <source>
        <strain evidence="12 13">C2206</strain>
    </source>
</reference>
<dbReference type="InterPro" id="IPR053905">
    <property type="entry name" value="EF-G-like_DII"/>
</dbReference>
<dbReference type="CDD" id="cd01887">
    <property type="entry name" value="IF2_eIF5B"/>
    <property type="match status" value="1"/>
</dbReference>
<dbReference type="InterPro" id="IPR006847">
    <property type="entry name" value="IF2_N"/>
</dbReference>